<dbReference type="InterPro" id="IPR005990">
    <property type="entry name" value="IMP_DH"/>
</dbReference>
<dbReference type="SMART" id="SM01240">
    <property type="entry name" value="IMPDH"/>
    <property type="match status" value="1"/>
</dbReference>
<evidence type="ECO:0000256" key="3">
    <source>
        <dbReference type="ARBA" id="ARBA00023027"/>
    </source>
</evidence>
<protein>
    <submittedName>
        <fullName evidence="5">GuaB3 family IMP dehydrogenase-related protein</fullName>
    </submittedName>
</protein>
<name>A0ABY4QWL1_9ACTN</name>
<dbReference type="Pfam" id="PF00478">
    <property type="entry name" value="IMPDH"/>
    <property type="match status" value="1"/>
</dbReference>
<comment type="similarity">
    <text evidence="1">Belongs to the IMPDH/GMPR family.</text>
</comment>
<dbReference type="InterPro" id="IPR013785">
    <property type="entry name" value="Aldolase_TIM"/>
</dbReference>
<sequence length="378" mass="39526">MPETVEIGLGREARRGYHLDEVALVPTRRTRGSTVVSTAWQIDAHTFELPLVAAPSDAVVSPSTAVEIERLGGLAVLNGEGLWTRYEDPTDAFAEIGDPDGCSTAQLQQIYSRPVSDELIAQRISELRASGIRVAVRLSPQHTVALSPAVLKAGADILVIQGTIISAEHVASEHAADAALNLKTFIADLDIPVVVGGCTNYQTALHLMRTGAAGVIVGYGAHSGSTTHAALGIEVPMATAIADAAAARRAYLDETGGRYVHLIAYGDMSTGGDIAKALVCGADAVMLGEPLAAAAEAPGAGHYWDATASHPRLPRSALIDLGSEVEDRSSLEEVLIGPTSDASGERNLFGSVARVMAKCGYSSVKEFQKAELIVTSLR</sequence>
<evidence type="ECO:0000259" key="4">
    <source>
        <dbReference type="Pfam" id="PF00478"/>
    </source>
</evidence>
<accession>A0ABY4QWL1</accession>
<dbReference type="InterPro" id="IPR001093">
    <property type="entry name" value="IMP_DH_GMPRt"/>
</dbReference>
<feature type="domain" description="IMP dehydrogenase/GMP reductase" evidence="4">
    <location>
        <begin position="17"/>
        <end position="302"/>
    </location>
</feature>
<proteinExistence type="inferred from homology"/>
<dbReference type="InterPro" id="IPR005992">
    <property type="entry name" value="IMP_DH-rel2"/>
</dbReference>
<dbReference type="PANTHER" id="PTHR11911:SF85">
    <property type="entry name" value="INOSINE-5'-MONOPHOSPHATE DEHYDROGENASE"/>
    <property type="match status" value="1"/>
</dbReference>
<dbReference type="Proteomes" id="UP001056336">
    <property type="component" value="Chromosome"/>
</dbReference>
<keyword evidence="3" id="KW-0520">NAD</keyword>
<reference evidence="5" key="1">
    <citation type="journal article" date="2018" name="Int. J. Syst. Evol. Microbiol.">
        <title>Jatrophihabitans telluris sp. nov., isolated from sediment soil of lava forest wetlands and the emended description of the genus Jatrophihabitans.</title>
        <authorList>
            <person name="Lee K.C."/>
            <person name="Suh M.K."/>
            <person name="Eom M.K."/>
            <person name="Kim K.K."/>
            <person name="Kim J.S."/>
            <person name="Kim D.S."/>
            <person name="Ko S.H."/>
            <person name="Shin Y.K."/>
            <person name="Lee J.S."/>
        </authorList>
    </citation>
    <scope>NUCLEOTIDE SEQUENCE</scope>
    <source>
        <strain evidence="5">N237</strain>
    </source>
</reference>
<reference evidence="5" key="2">
    <citation type="submission" date="2022-05" db="EMBL/GenBank/DDBJ databases">
        <authorList>
            <person name="Kim J.-S."/>
            <person name="Lee K."/>
            <person name="Suh M."/>
            <person name="Eom M."/>
            <person name="Kim J.-S."/>
            <person name="Kim D.-S."/>
            <person name="Ko S.-H."/>
            <person name="Shin Y."/>
            <person name="Lee J.-S."/>
        </authorList>
    </citation>
    <scope>NUCLEOTIDE SEQUENCE</scope>
    <source>
        <strain evidence="5">N237</strain>
    </source>
</reference>
<evidence type="ECO:0000313" key="6">
    <source>
        <dbReference type="Proteomes" id="UP001056336"/>
    </source>
</evidence>
<dbReference type="Gene3D" id="3.20.20.70">
    <property type="entry name" value="Aldolase class I"/>
    <property type="match status" value="1"/>
</dbReference>
<keyword evidence="2" id="KW-0560">Oxidoreductase</keyword>
<dbReference type="SUPFAM" id="SSF51412">
    <property type="entry name" value="Inosine monophosphate dehydrogenase (IMPDH)"/>
    <property type="match status" value="1"/>
</dbReference>
<dbReference type="RefSeq" id="WP_249770871.1">
    <property type="nucleotide sequence ID" value="NZ_CP097332.1"/>
</dbReference>
<evidence type="ECO:0000313" key="5">
    <source>
        <dbReference type="EMBL" id="UQX87895.1"/>
    </source>
</evidence>
<evidence type="ECO:0000256" key="1">
    <source>
        <dbReference type="ARBA" id="ARBA00005502"/>
    </source>
</evidence>
<dbReference type="PANTHER" id="PTHR11911">
    <property type="entry name" value="INOSINE-5-MONOPHOSPHATE DEHYDROGENASE RELATED"/>
    <property type="match status" value="1"/>
</dbReference>
<keyword evidence="6" id="KW-1185">Reference proteome</keyword>
<dbReference type="NCBIfam" id="TIGR01304">
    <property type="entry name" value="IMP_DH_rel_2"/>
    <property type="match status" value="1"/>
</dbReference>
<evidence type="ECO:0000256" key="2">
    <source>
        <dbReference type="ARBA" id="ARBA00023002"/>
    </source>
</evidence>
<dbReference type="EMBL" id="CP097332">
    <property type="protein sequence ID" value="UQX87895.1"/>
    <property type="molecule type" value="Genomic_DNA"/>
</dbReference>
<gene>
    <name evidence="5" type="ORF">M6D93_16535</name>
</gene>
<organism evidence="5 6">
    <name type="scientific">Jatrophihabitans telluris</name>
    <dbReference type="NCBI Taxonomy" id="2038343"/>
    <lineage>
        <taxon>Bacteria</taxon>
        <taxon>Bacillati</taxon>
        <taxon>Actinomycetota</taxon>
        <taxon>Actinomycetes</taxon>
        <taxon>Jatrophihabitantales</taxon>
        <taxon>Jatrophihabitantaceae</taxon>
        <taxon>Jatrophihabitans</taxon>
    </lineage>
</organism>